<feature type="chain" id="PRO_5002441481" evidence="3">
    <location>
        <begin position="27"/>
        <end position="309"/>
    </location>
</feature>
<proteinExistence type="predicted"/>
<name>A0A0F0GZF7_LENAE</name>
<sequence length="309" mass="30753">MRLLSVTAATLLALASATVGITPATAADPIVVGSCATSVQGTPGTPVSLSPAAVTQPITDLIRAIPLLGPPLVKPFQDAFAQGKPIPIGAVQTGTTTISGATIANAVVAELRKLPLLGPIIGTLDQTVRSTLTSGCNVVVTGVNQVAAPVQDGAKAVADASQQAVQLPGAPKPPGQQPQPQPGTQPGQPGVTPGTPGAVPGAPSNRDFSLYSLSGNFGRVPLFTYGSLPFAMPGLYSPSPGVRYGSQVPRASNGNGVDGDEVLAAGRATALPRLGGPGGVGVPVLLAVLMLACVTGALVRTWVLRRTPA</sequence>
<keyword evidence="5" id="KW-1185">Reference proteome</keyword>
<feature type="compositionally biased region" description="Low complexity" evidence="1">
    <location>
        <begin position="184"/>
        <end position="203"/>
    </location>
</feature>
<dbReference type="PATRIC" id="fig|68170.10.peg.4642"/>
<keyword evidence="3" id="KW-0732">Signal</keyword>
<evidence type="ECO:0000256" key="1">
    <source>
        <dbReference type="SAM" id="MobiDB-lite"/>
    </source>
</evidence>
<organism evidence="4 5">
    <name type="scientific">Lentzea aerocolonigenes</name>
    <name type="common">Lechevalieria aerocolonigenes</name>
    <name type="synonym">Saccharothrix aerocolonigenes</name>
    <dbReference type="NCBI Taxonomy" id="68170"/>
    <lineage>
        <taxon>Bacteria</taxon>
        <taxon>Bacillati</taxon>
        <taxon>Actinomycetota</taxon>
        <taxon>Actinomycetes</taxon>
        <taxon>Pseudonocardiales</taxon>
        <taxon>Pseudonocardiaceae</taxon>
        <taxon>Lentzea</taxon>
    </lineage>
</organism>
<reference evidence="4 5" key="1">
    <citation type="submission" date="2015-02" db="EMBL/GenBank/DDBJ databases">
        <authorList>
            <person name="Ju K.-S."/>
            <person name="Doroghazi J.R."/>
            <person name="Metcalf W."/>
        </authorList>
    </citation>
    <scope>NUCLEOTIDE SEQUENCE [LARGE SCALE GENOMIC DNA]</scope>
    <source>
        <strain evidence="4 5">NRRL B-16140</strain>
    </source>
</reference>
<gene>
    <name evidence="4" type="ORF">UK23_18695</name>
</gene>
<evidence type="ECO:0000313" key="5">
    <source>
        <dbReference type="Proteomes" id="UP000033393"/>
    </source>
</evidence>
<feature type="transmembrane region" description="Helical" evidence="2">
    <location>
        <begin position="280"/>
        <end position="303"/>
    </location>
</feature>
<feature type="signal peptide" evidence="3">
    <location>
        <begin position="1"/>
        <end position="26"/>
    </location>
</feature>
<dbReference type="Proteomes" id="UP000033393">
    <property type="component" value="Unassembled WGS sequence"/>
</dbReference>
<dbReference type="OrthoDB" id="3691936at2"/>
<evidence type="ECO:0000256" key="2">
    <source>
        <dbReference type="SAM" id="Phobius"/>
    </source>
</evidence>
<accession>A0A0F0GZF7</accession>
<dbReference type="RefSeq" id="WP_045312842.1">
    <property type="nucleotide sequence ID" value="NZ_JYJG01000121.1"/>
</dbReference>
<keyword evidence="2" id="KW-0812">Transmembrane</keyword>
<dbReference type="AlphaFoldDB" id="A0A0F0GZF7"/>
<comment type="caution">
    <text evidence="4">The sequence shown here is derived from an EMBL/GenBank/DDBJ whole genome shotgun (WGS) entry which is preliminary data.</text>
</comment>
<keyword evidence="4" id="KW-0449">Lipoprotein</keyword>
<feature type="compositionally biased region" description="Pro residues" evidence="1">
    <location>
        <begin position="170"/>
        <end position="183"/>
    </location>
</feature>
<keyword evidence="2" id="KW-0472">Membrane</keyword>
<evidence type="ECO:0000256" key="3">
    <source>
        <dbReference type="SAM" id="SignalP"/>
    </source>
</evidence>
<dbReference type="EMBL" id="JYJG01000121">
    <property type="protein sequence ID" value="KJK47946.1"/>
    <property type="molecule type" value="Genomic_DNA"/>
</dbReference>
<dbReference type="STRING" id="68170.GCA_000974445_09434"/>
<evidence type="ECO:0000313" key="4">
    <source>
        <dbReference type="EMBL" id="KJK47946.1"/>
    </source>
</evidence>
<keyword evidence="2" id="KW-1133">Transmembrane helix</keyword>
<feature type="region of interest" description="Disordered" evidence="1">
    <location>
        <begin position="159"/>
        <end position="203"/>
    </location>
</feature>
<protein>
    <submittedName>
        <fullName evidence="4">Lipoprotein</fullName>
    </submittedName>
</protein>